<dbReference type="RefSeq" id="WP_150925490.1">
    <property type="nucleotide sequence ID" value="NZ_CP044232.1"/>
</dbReference>
<sequence>MLDVAGAADAPDGVIGVVREAIARDLLSNVDSLAAGLETAGWVRSTEAGLWRLKAHPEWVVVSSGHAPNVSIFVNGSDEAVLGTAERVRDELDAGAARTLERSAVDPDWTMWSGGSVVVSLNATTARRRGDVMVSAVMQLAIERSDAPSEGLAPDPELARRIARAGSPLQRWYLAAERELPSDVVSLLNSDEDPDVSAAMEVRVAAPAERLE</sequence>
<accession>A0A5J6L694</accession>
<evidence type="ECO:0000313" key="1">
    <source>
        <dbReference type="EMBL" id="QEW03872.1"/>
    </source>
</evidence>
<dbReference type="Proteomes" id="UP000325516">
    <property type="component" value="Chromosome"/>
</dbReference>
<dbReference type="AlphaFoldDB" id="A0A5J6L694"/>
<dbReference type="EMBL" id="CP044232">
    <property type="protein sequence ID" value="QEW03872.1"/>
    <property type="molecule type" value="Genomic_DNA"/>
</dbReference>
<evidence type="ECO:0000313" key="2">
    <source>
        <dbReference type="Proteomes" id="UP000325516"/>
    </source>
</evidence>
<dbReference type="KEGG" id="mlz:F6J85_12755"/>
<name>A0A5J6L694_9MICO</name>
<keyword evidence="2" id="KW-1185">Reference proteome</keyword>
<gene>
    <name evidence="1" type="ORF">F6J85_12755</name>
</gene>
<organism evidence="1 2">
    <name type="scientific">Microbacterium lushaniae</name>
    <dbReference type="NCBI Taxonomy" id="2614639"/>
    <lineage>
        <taxon>Bacteria</taxon>
        <taxon>Bacillati</taxon>
        <taxon>Actinomycetota</taxon>
        <taxon>Actinomycetes</taxon>
        <taxon>Micrococcales</taxon>
        <taxon>Microbacteriaceae</taxon>
        <taxon>Microbacterium</taxon>
    </lineage>
</organism>
<proteinExistence type="predicted"/>
<protein>
    <submittedName>
        <fullName evidence="1">Uncharacterized protein</fullName>
    </submittedName>
</protein>
<reference evidence="2" key="1">
    <citation type="submission" date="2019-09" db="EMBL/GenBank/DDBJ databases">
        <title>Mumia zhuanghuii sp. nov. isolated from the intestinal contents of plateau pika (Ochotona curzoniae) in the Qinghai-Tibet plateau of China.</title>
        <authorList>
            <person name="Tian Z."/>
        </authorList>
    </citation>
    <scope>NUCLEOTIDE SEQUENCE [LARGE SCALE GENOMIC DNA]</scope>
    <source>
        <strain evidence="2">L-031</strain>
    </source>
</reference>